<dbReference type="InterPro" id="IPR001452">
    <property type="entry name" value="SH3_domain"/>
</dbReference>
<dbReference type="InterPro" id="IPR044856">
    <property type="entry name" value="Malate_synth_C_sf"/>
</dbReference>
<dbReference type="InterPro" id="IPR036028">
    <property type="entry name" value="SH3-like_dom_sf"/>
</dbReference>
<dbReference type="Gene3D" id="3.20.20.360">
    <property type="entry name" value="Malate synthase, domain 3"/>
    <property type="match status" value="1"/>
</dbReference>
<keyword evidence="10" id="KW-0175">Coiled coil</keyword>
<dbReference type="NCBIfam" id="TIGR01344">
    <property type="entry name" value="malate_syn_A"/>
    <property type="match status" value="1"/>
</dbReference>
<dbReference type="InterPro" id="IPR027267">
    <property type="entry name" value="AH/BAR_dom_sf"/>
</dbReference>
<dbReference type="STRING" id="1246581.A0A2H9TPU9"/>
<dbReference type="Pfam" id="PF20656">
    <property type="entry name" value="MS_N"/>
    <property type="match status" value="1"/>
</dbReference>
<feature type="active site" description="Proton donor" evidence="8">
    <location>
        <position position="446"/>
    </location>
</feature>
<comment type="catalytic activity">
    <reaction evidence="7">
        <text>glyoxylate + acetyl-CoA + H2O = (S)-malate + CoA + H(+)</text>
        <dbReference type="Rhea" id="RHEA:18181"/>
        <dbReference type="ChEBI" id="CHEBI:15377"/>
        <dbReference type="ChEBI" id="CHEBI:15378"/>
        <dbReference type="ChEBI" id="CHEBI:15589"/>
        <dbReference type="ChEBI" id="CHEBI:36655"/>
        <dbReference type="ChEBI" id="CHEBI:57287"/>
        <dbReference type="ChEBI" id="CHEBI:57288"/>
        <dbReference type="EC" id="2.3.3.9"/>
    </reaction>
</comment>
<dbReference type="EMBL" id="MTSL01000041">
    <property type="protein sequence ID" value="PJF19788.1"/>
    <property type="molecule type" value="Genomic_DNA"/>
</dbReference>
<keyword evidence="14" id="KW-1185">Reference proteome</keyword>
<evidence type="ECO:0000256" key="10">
    <source>
        <dbReference type="SAM" id="Coils"/>
    </source>
</evidence>
<evidence type="ECO:0000256" key="1">
    <source>
        <dbReference type="ARBA" id="ARBA00006394"/>
    </source>
</evidence>
<dbReference type="SUPFAM" id="SSF103657">
    <property type="entry name" value="BAR/IMD domain-like"/>
    <property type="match status" value="1"/>
</dbReference>
<dbReference type="InterPro" id="IPR046363">
    <property type="entry name" value="MS_N_TIM-barrel_dom"/>
</dbReference>
<name>A0A2H9TPU9_9FUNG</name>
<dbReference type="Pfam" id="PF00018">
    <property type="entry name" value="SH3_1"/>
    <property type="match status" value="1"/>
</dbReference>
<gene>
    <name evidence="13" type="ORF">PSACC_00432</name>
</gene>
<evidence type="ECO:0000256" key="11">
    <source>
        <dbReference type="SAM" id="MobiDB-lite"/>
    </source>
</evidence>
<dbReference type="Pfam" id="PF01274">
    <property type="entry name" value="MS_TIM-barrel"/>
    <property type="match status" value="1"/>
</dbReference>
<feature type="compositionally biased region" description="Basic and acidic residues" evidence="11">
    <location>
        <begin position="937"/>
        <end position="950"/>
    </location>
</feature>
<evidence type="ECO:0000256" key="8">
    <source>
        <dbReference type="PIRSR" id="PIRSR601465-50"/>
    </source>
</evidence>
<dbReference type="InterPro" id="IPR054414">
    <property type="entry name" value="Ccdc124/Oxs1_C"/>
</dbReference>
<evidence type="ECO:0000259" key="12">
    <source>
        <dbReference type="PROSITE" id="PS50002"/>
    </source>
</evidence>
<evidence type="ECO:0000256" key="7">
    <source>
        <dbReference type="ARBA" id="ARBA00047918"/>
    </source>
</evidence>
<feature type="compositionally biased region" description="Polar residues" evidence="11">
    <location>
        <begin position="763"/>
        <end position="773"/>
    </location>
</feature>
<dbReference type="Pfam" id="PF06244">
    <property type="entry name" value="Ccdc124"/>
    <property type="match status" value="1"/>
</dbReference>
<feature type="region of interest" description="Disordered" evidence="11">
    <location>
        <begin position="849"/>
        <end position="950"/>
    </location>
</feature>
<accession>A0A2H9TPU9</accession>
<dbReference type="CDD" id="cd00174">
    <property type="entry name" value="SH3"/>
    <property type="match status" value="1"/>
</dbReference>
<evidence type="ECO:0000256" key="5">
    <source>
        <dbReference type="ARBA" id="ARBA00022532"/>
    </source>
</evidence>
<dbReference type="GO" id="GO:0005782">
    <property type="term" value="C:peroxisomal matrix"/>
    <property type="evidence" value="ECO:0007669"/>
    <property type="project" value="TreeGrafter"/>
</dbReference>
<feature type="domain" description="SH3" evidence="12">
    <location>
        <begin position="784"/>
        <end position="843"/>
    </location>
</feature>
<dbReference type="PANTHER" id="PTHR42902:SF1">
    <property type="entry name" value="MALATE SYNTHASE 1-RELATED"/>
    <property type="match status" value="1"/>
</dbReference>
<keyword evidence="5" id="KW-0816">Tricarboxylic acid cycle</keyword>
<comment type="similarity">
    <text evidence="1">Belongs to the malate synthase family.</text>
</comment>
<dbReference type="InterPro" id="IPR048356">
    <property type="entry name" value="MS_N"/>
</dbReference>
<feature type="active site" description="Proton acceptor" evidence="8">
    <location>
        <position position="165"/>
    </location>
</feature>
<reference evidence="13 14" key="1">
    <citation type="submission" date="2016-10" db="EMBL/GenBank/DDBJ databases">
        <title>The genome of Paramicrosporidium saccamoebae is the missing link in understanding Cryptomycota and Microsporidia evolution.</title>
        <authorList>
            <person name="Quandt C.A."/>
            <person name="Beaudet D."/>
            <person name="Corsaro D."/>
            <person name="Michel R."/>
            <person name="Corradi N."/>
            <person name="James T."/>
        </authorList>
    </citation>
    <scope>NUCLEOTIDE SEQUENCE [LARGE SCALE GENOMIC DNA]</scope>
    <source>
        <strain evidence="13 14">KSL3</strain>
    </source>
</reference>
<dbReference type="OrthoDB" id="186072at2759"/>
<dbReference type="FunFam" id="1.20.1220.12:FF:000001">
    <property type="entry name" value="Malate synthase"/>
    <property type="match status" value="1"/>
</dbReference>
<dbReference type="InterPro" id="IPR001465">
    <property type="entry name" value="Malate_synthase_TIM"/>
</dbReference>
<dbReference type="Gene3D" id="1.20.1220.12">
    <property type="entry name" value="Malate synthase, domain III"/>
    <property type="match status" value="1"/>
</dbReference>
<keyword evidence="6" id="KW-0808">Transferase</keyword>
<dbReference type="SUPFAM" id="SSF51645">
    <property type="entry name" value="Malate synthase G"/>
    <property type="match status" value="1"/>
</dbReference>
<feature type="region of interest" description="Disordered" evidence="11">
    <location>
        <begin position="741"/>
        <end position="773"/>
    </location>
</feature>
<dbReference type="InterPro" id="IPR006252">
    <property type="entry name" value="Malate_synthA"/>
</dbReference>
<dbReference type="GO" id="GO:0004474">
    <property type="term" value="F:malate synthase activity"/>
    <property type="evidence" value="ECO:0007669"/>
    <property type="project" value="UniProtKB-EC"/>
</dbReference>
<evidence type="ECO:0000256" key="2">
    <source>
        <dbReference type="ARBA" id="ARBA00012636"/>
    </source>
</evidence>
<dbReference type="FunFam" id="3.20.20.360:FF:000001">
    <property type="entry name" value="Malate synthase"/>
    <property type="match status" value="1"/>
</dbReference>
<evidence type="ECO:0000313" key="14">
    <source>
        <dbReference type="Proteomes" id="UP000240830"/>
    </source>
</evidence>
<dbReference type="SMART" id="SM00721">
    <property type="entry name" value="BAR"/>
    <property type="match status" value="1"/>
</dbReference>
<dbReference type="GO" id="GO:0006097">
    <property type="term" value="P:glyoxylate cycle"/>
    <property type="evidence" value="ECO:0007669"/>
    <property type="project" value="UniProtKB-KW"/>
</dbReference>
<evidence type="ECO:0000256" key="4">
    <source>
        <dbReference type="ARBA" id="ARBA00022443"/>
    </source>
</evidence>
<dbReference type="GO" id="GO:0006099">
    <property type="term" value="P:tricarboxylic acid cycle"/>
    <property type="evidence" value="ECO:0007669"/>
    <property type="project" value="UniProtKB-KW"/>
</dbReference>
<dbReference type="PROSITE" id="PS50002">
    <property type="entry name" value="SH3"/>
    <property type="match status" value="1"/>
</dbReference>
<feature type="compositionally biased region" description="Basic and acidic residues" evidence="11">
    <location>
        <begin position="896"/>
        <end position="923"/>
    </location>
</feature>
<sequence length="1125" mass="127211">MVNASGFTLLGKPKPEYSTILGPESQAFLVVLHRCFEGRRQQLLEKRRQRQAELDLGILPDFLPETEFVRKDDTWKAAPPALGLIDRRVEITGPVDRKMVINALNSKATQFMADFEDSTSPTWENVMSGQVNLRDANKRSIRFEAPNGKRYELNDGGNLPTLLVRPRGWHLEECHVLIDGKPMSASLFDFGLYFFHNAHQTLKIGQGPYFYLPKMESHLEARLWNDVFNLSQDYLNLPRGTIRATVLIETILAAFEMDEIIYELREHSAGLNCGRWDYIFSFIKKFHKHPKFVLPDRSAVTMSVPFMKAYVELLIKTCHKRGVHAMGGMAAQIPIKNNPELNRAAMEKVKEDKTREVLAGHDGTWVAHPDLIPLAKDIFDAHMPQPNQLFVRRDEICVLSEQLIDPGVEVSITKQGVTENTRAALVYISSWLKGNGCVPINNLMEDAATAEIARAQLWQWIHHNCITIDTREAITVPWVQRIILDEVGNDPSKSLAADKLLHMLENDKFEDFLTSLCYPDITVVERPSKVSPYAWTGEKLGTAEKTNVSEDFRRLDLETESRKDGIEKLTISLTDYAKTLDKRSSQDKKVSAMSMLSKAMIQQGKFHGESTMIGLALAEIVRKGLLMESMALYTSMKDYDSMKKKLENRRLDYDAKLNKFNKSKKDKPGLEEEMKTAQKKYNETLADIESLMSTFAEREVLAIKSSMQSKLDSNAATVDKAILIRKNSNIKTVLPAGLETQTTKSEIGNSHGEQELRSETPKPISNVSGNATTRVTRNASVNRPEKEIVEALYDFTAENEGELSISKGDKINVTEHIDEGWWYGENDGYKGIFPANYVRRISSVAHEAEGRKSMRSTSNGSVTSNRKPVVQASSRRPIVPDWPTMGKGFAVNSKAQEGRERKAAHKEMKTREEEKKQEEKVSKEWQVGAKTKSSKQVSEEQKRHDKAQRKLERERLEAQEATELGKLKPVHPLPKEKKASPVVKTAMSIQSSASSVTSVQTNTSHTELLSETAPEYSASNIDDALFLLDATSSNLTKSGVERHPERRMKAAYASFEEREMPLLKEQFPGLRLSQLKEKLYKLWQKSPDNPFNQTHISYNSTRSQEVLKTTSEIEANLDRLKLPPA</sequence>
<dbReference type="Pfam" id="PF22048">
    <property type="entry name" value="LSO1_2-like"/>
    <property type="match status" value="1"/>
</dbReference>
<keyword evidence="3" id="KW-0329">Glyoxylate bypass</keyword>
<evidence type="ECO:0000256" key="9">
    <source>
        <dbReference type="PROSITE-ProRule" id="PRU00192"/>
    </source>
</evidence>
<dbReference type="InterPro" id="IPR054413">
    <property type="entry name" value="LSO1/2"/>
</dbReference>
<dbReference type="Pfam" id="PF03114">
    <property type="entry name" value="BAR"/>
    <property type="match status" value="2"/>
</dbReference>
<dbReference type="PRINTS" id="PR00452">
    <property type="entry name" value="SH3DOMAIN"/>
</dbReference>
<dbReference type="InterPro" id="IPR019830">
    <property type="entry name" value="Malate_synthase_CS"/>
</dbReference>
<dbReference type="Proteomes" id="UP000240830">
    <property type="component" value="Unassembled WGS sequence"/>
</dbReference>
<dbReference type="PROSITE" id="PS00510">
    <property type="entry name" value="MALATE_SYNTHASE"/>
    <property type="match status" value="1"/>
</dbReference>
<dbReference type="SMART" id="SM00326">
    <property type="entry name" value="SH3"/>
    <property type="match status" value="1"/>
</dbReference>
<dbReference type="EC" id="2.3.3.9" evidence="2"/>
<feature type="compositionally biased region" description="Polar residues" evidence="11">
    <location>
        <begin position="855"/>
        <end position="874"/>
    </location>
</feature>
<dbReference type="InterPro" id="IPR011076">
    <property type="entry name" value="Malate_synth_sf"/>
</dbReference>
<dbReference type="InterPro" id="IPR004148">
    <property type="entry name" value="BAR_dom"/>
</dbReference>
<dbReference type="FunFam" id="2.30.30.40:FF:000072">
    <property type="entry name" value="Unconventional Myosin IB"/>
    <property type="match status" value="1"/>
</dbReference>
<dbReference type="Gene3D" id="1.20.1270.60">
    <property type="entry name" value="Arfaptin homology (AH) domain/BAR domain"/>
    <property type="match status" value="2"/>
</dbReference>
<evidence type="ECO:0000256" key="6">
    <source>
        <dbReference type="ARBA" id="ARBA00022679"/>
    </source>
</evidence>
<dbReference type="Gene3D" id="2.30.30.40">
    <property type="entry name" value="SH3 Domains"/>
    <property type="match status" value="1"/>
</dbReference>
<dbReference type="InterPro" id="IPR048355">
    <property type="entry name" value="MS_C"/>
</dbReference>
<protein>
    <recommendedName>
        <fullName evidence="2">malate synthase</fullName>
        <ecNumber evidence="2">2.3.3.9</ecNumber>
    </recommendedName>
</protein>
<comment type="caution">
    <text evidence="13">The sequence shown here is derived from an EMBL/GenBank/DDBJ whole genome shotgun (WGS) entry which is preliminary data.</text>
</comment>
<feature type="coiled-coil region" evidence="10">
    <location>
        <begin position="643"/>
        <end position="694"/>
    </location>
</feature>
<dbReference type="SUPFAM" id="SSF50044">
    <property type="entry name" value="SH3-domain"/>
    <property type="match status" value="1"/>
</dbReference>
<dbReference type="Pfam" id="PF20659">
    <property type="entry name" value="MS_C"/>
    <property type="match status" value="1"/>
</dbReference>
<keyword evidence="4 9" id="KW-0728">SH3 domain</keyword>
<dbReference type="AlphaFoldDB" id="A0A2H9TPU9"/>
<organism evidence="13 14">
    <name type="scientific">Paramicrosporidium saccamoebae</name>
    <dbReference type="NCBI Taxonomy" id="1246581"/>
    <lineage>
        <taxon>Eukaryota</taxon>
        <taxon>Fungi</taxon>
        <taxon>Fungi incertae sedis</taxon>
        <taxon>Cryptomycota</taxon>
        <taxon>Cryptomycota incertae sedis</taxon>
        <taxon>Paramicrosporidium</taxon>
    </lineage>
</organism>
<dbReference type="PANTHER" id="PTHR42902">
    <property type="entry name" value="MALATE SYNTHASE"/>
    <property type="match status" value="1"/>
</dbReference>
<dbReference type="CDD" id="cd00727">
    <property type="entry name" value="malate_synt_A"/>
    <property type="match status" value="1"/>
</dbReference>
<proteinExistence type="inferred from homology"/>
<evidence type="ECO:0000256" key="3">
    <source>
        <dbReference type="ARBA" id="ARBA00022435"/>
    </source>
</evidence>
<evidence type="ECO:0000313" key="13">
    <source>
        <dbReference type="EMBL" id="PJF19788.1"/>
    </source>
</evidence>